<organism evidence="2 3">
    <name type="scientific">Plutella xylostella</name>
    <name type="common">Diamondback moth</name>
    <name type="synonym">Plutella maculipennis</name>
    <dbReference type="NCBI Taxonomy" id="51655"/>
    <lineage>
        <taxon>Eukaryota</taxon>
        <taxon>Metazoa</taxon>
        <taxon>Ecdysozoa</taxon>
        <taxon>Arthropoda</taxon>
        <taxon>Hexapoda</taxon>
        <taxon>Insecta</taxon>
        <taxon>Pterygota</taxon>
        <taxon>Neoptera</taxon>
        <taxon>Endopterygota</taxon>
        <taxon>Lepidoptera</taxon>
        <taxon>Glossata</taxon>
        <taxon>Ditrysia</taxon>
        <taxon>Yponomeutoidea</taxon>
        <taxon>Plutellidae</taxon>
        <taxon>Plutella</taxon>
    </lineage>
</organism>
<sequence length="73" mass="7537">MRGACVNESSGAVVGIASKEHLSFGRSVVGRLQCEGEGARVGRRCERDGGSRVPCSGGKDARKAARPAPRGPE</sequence>
<name>A0ABQ7QYF2_PLUXY</name>
<evidence type="ECO:0000313" key="2">
    <source>
        <dbReference type="EMBL" id="KAG7310071.1"/>
    </source>
</evidence>
<evidence type="ECO:0000256" key="1">
    <source>
        <dbReference type="SAM" id="MobiDB-lite"/>
    </source>
</evidence>
<dbReference type="Proteomes" id="UP000823941">
    <property type="component" value="Chromosome 6"/>
</dbReference>
<gene>
    <name evidence="2" type="ORF">JYU34_004611</name>
</gene>
<comment type="caution">
    <text evidence="2">The sequence shown here is derived from an EMBL/GenBank/DDBJ whole genome shotgun (WGS) entry which is preliminary data.</text>
</comment>
<feature type="region of interest" description="Disordered" evidence="1">
    <location>
        <begin position="43"/>
        <end position="73"/>
    </location>
</feature>
<protein>
    <submittedName>
        <fullName evidence="2">Uncharacterized protein</fullName>
    </submittedName>
</protein>
<reference evidence="2 3" key="1">
    <citation type="submission" date="2021-06" db="EMBL/GenBank/DDBJ databases">
        <title>A haploid diamondback moth (Plutella xylostella L.) genome assembly resolves 31 chromosomes and identifies a diamide resistance mutation.</title>
        <authorList>
            <person name="Ward C.M."/>
            <person name="Perry K.D."/>
            <person name="Baker G."/>
            <person name="Powis K."/>
            <person name="Heckel D.G."/>
            <person name="Baxter S.W."/>
        </authorList>
    </citation>
    <scope>NUCLEOTIDE SEQUENCE [LARGE SCALE GENOMIC DNA]</scope>
    <source>
        <strain evidence="2 3">LV</strain>
        <tissue evidence="2">Single pupa</tissue>
    </source>
</reference>
<accession>A0ABQ7QYF2</accession>
<proteinExistence type="predicted"/>
<dbReference type="EMBL" id="JAHIBW010000006">
    <property type="protein sequence ID" value="KAG7310071.1"/>
    <property type="molecule type" value="Genomic_DNA"/>
</dbReference>
<evidence type="ECO:0000313" key="3">
    <source>
        <dbReference type="Proteomes" id="UP000823941"/>
    </source>
</evidence>
<keyword evidence="3" id="KW-1185">Reference proteome</keyword>